<evidence type="ECO:0000256" key="11">
    <source>
        <dbReference type="SAM" id="MobiDB-lite"/>
    </source>
</evidence>
<gene>
    <name evidence="15" type="ORF">HGRIS_007249</name>
</gene>
<comment type="subunit">
    <text evidence="3">Component of the ER membrane protein complex (EMC).</text>
</comment>
<keyword evidence="8" id="KW-1133">Transmembrane helix</keyword>
<proteinExistence type="inferred from homology"/>
<evidence type="ECO:0000313" key="16">
    <source>
        <dbReference type="Proteomes" id="UP001556367"/>
    </source>
</evidence>
<evidence type="ECO:0000313" key="15">
    <source>
        <dbReference type="EMBL" id="KAL0953048.1"/>
    </source>
</evidence>
<evidence type="ECO:0000256" key="7">
    <source>
        <dbReference type="ARBA" id="ARBA00022824"/>
    </source>
</evidence>
<reference evidence="16" key="1">
    <citation type="submission" date="2024-06" db="EMBL/GenBank/DDBJ databases">
        <title>Multi-omics analyses provide insights into the biosynthesis of the anticancer antibiotic pleurotin in Hohenbuehelia grisea.</title>
        <authorList>
            <person name="Weaver J.A."/>
            <person name="Alberti F."/>
        </authorList>
    </citation>
    <scope>NUCLEOTIDE SEQUENCE [LARGE SCALE GENOMIC DNA]</scope>
    <source>
        <strain evidence="16">T-177</strain>
    </source>
</reference>
<feature type="compositionally biased region" description="Low complexity" evidence="11">
    <location>
        <begin position="712"/>
        <end position="723"/>
    </location>
</feature>
<evidence type="ECO:0000256" key="12">
    <source>
        <dbReference type="SAM" id="SignalP"/>
    </source>
</evidence>
<dbReference type="EMBL" id="JASNQZ010000010">
    <property type="protein sequence ID" value="KAL0953048.1"/>
    <property type="molecule type" value="Genomic_DNA"/>
</dbReference>
<keyword evidence="16" id="KW-1185">Reference proteome</keyword>
<evidence type="ECO:0000256" key="10">
    <source>
        <dbReference type="ARBA" id="ARBA00023180"/>
    </source>
</evidence>
<keyword evidence="5" id="KW-0812">Transmembrane</keyword>
<evidence type="ECO:0000256" key="6">
    <source>
        <dbReference type="ARBA" id="ARBA00022729"/>
    </source>
</evidence>
<keyword evidence="10" id="KW-0325">Glycoprotein</keyword>
<organism evidence="15 16">
    <name type="scientific">Hohenbuehelia grisea</name>
    <dbReference type="NCBI Taxonomy" id="104357"/>
    <lineage>
        <taxon>Eukaryota</taxon>
        <taxon>Fungi</taxon>
        <taxon>Dikarya</taxon>
        <taxon>Basidiomycota</taxon>
        <taxon>Agaricomycotina</taxon>
        <taxon>Agaricomycetes</taxon>
        <taxon>Agaricomycetidae</taxon>
        <taxon>Agaricales</taxon>
        <taxon>Pleurotineae</taxon>
        <taxon>Pleurotaceae</taxon>
        <taxon>Hohenbuehelia</taxon>
    </lineage>
</organism>
<comment type="caution">
    <text evidence="15">The sequence shown here is derived from an EMBL/GenBank/DDBJ whole genome shotgun (WGS) entry which is preliminary data.</text>
</comment>
<evidence type="ECO:0000259" key="14">
    <source>
        <dbReference type="Pfam" id="PF25293"/>
    </source>
</evidence>
<feature type="signal peptide" evidence="12">
    <location>
        <begin position="1"/>
        <end position="17"/>
    </location>
</feature>
<evidence type="ECO:0000256" key="8">
    <source>
        <dbReference type="ARBA" id="ARBA00022989"/>
    </source>
</evidence>
<dbReference type="InterPro" id="IPR011678">
    <property type="entry name" value="EMC1_C"/>
</dbReference>
<evidence type="ECO:0000256" key="4">
    <source>
        <dbReference type="ARBA" id="ARBA00020824"/>
    </source>
</evidence>
<feature type="domain" description="ER membrane protein complex subunit 1 C-terminal" evidence="13">
    <location>
        <begin position="843"/>
        <end position="1059"/>
    </location>
</feature>
<keyword evidence="6 12" id="KW-0732">Signal</keyword>
<dbReference type="PANTHER" id="PTHR21573">
    <property type="entry name" value="ER MEMBRANE PROTEIN COMPLEX SUBUNIT 1"/>
    <property type="match status" value="1"/>
</dbReference>
<sequence>MRLIGLVVLLLGQSVWSLHESEVGIVDWHKKLVGVPLTASPATAPVFHRVGTDTTRSIVLTATSSNVLAGLNPANGSVAWRYIYDSKDVITTFHAYQNIVASLSGPGGATLRVFDALDGHLLVEKRLHDPSFGQLTEPNHIGTNIAFLKHAAREPSEVFALTNGNTIQSVSGLTGEPKWTWTSPDHVSVSIFTKIAVTPTTLYAIGLSKTFADYKLHVTALDTSTGDQLASETIPSSLTDFRQLTVVRFAKDSDAVAVAWIDGGSLKSILLDPKLKAKAVTVKGTAFESIVDLALGEHGRFLAVKEDGAARLVKLDVAGGGLKSVHEFSSVDASAGAPVYSGGLDKDGNVYVSRIRWSSTLRQAVVDLYSGHLAQGLSTSFTFPFDTLKHGVFSHATLDCAQPSDLRPLTRIALTTSTGAVQLWQHDQVQWTREEALASVSGAAFVELPEQAQDSAHSVDGEEGFLQRVLRQAHDARGFPGYAMRFGKRFVTGSYDGSGDALSTLPPPSLSQHDLPLARDAFGFRQILVLATPYGIVYGVDTRTGEIVWSRLMGLGWAHETGGSVMPVRVYVVKAVGDAGPEESGKAKGPEVIVVAQRRSENTLIDTVVYHIDATTGKNVGPSAAAEDADDGFLAGTDVIPGPLVESFVLPGEVKAAVLIDQYLQVYIYPDTPETQKAFRQLAPSLNFPLRSRQQGSFRIIGHRMQISVPPSARASGSDSESSPNPESGPRAVAHPTWKLALLPGETLLSIQSASRGTGNIASVGKVLGNRTTLYKYLNPRVFVVLSQVQASAGDGGAETSTSNAKTEAMCAVRLVDAAKGAVLYSVLLPSFGGVCDVHVSLTENWLVYHYFDGTDGGEGTTKGWKMVTVELYEGKGVDDKTKSSEISAFSEEIMDLTALEQAYVFPHGITAMATTSTKFGISSKDIIVATKNHKIQSIPRRMLNPRRPNRKPTAEEQEEMLFPYDPLVPDDARRTLSHNYEVANIEHIITAPALLESTSLVFAYGLDLFLTRVAPSNTFDVLSENFNKVQLVLTVAGLAAAIVVTRPMVRRKRLRERWYQ</sequence>
<dbReference type="InterPro" id="IPR011047">
    <property type="entry name" value="Quinoprotein_ADH-like_sf"/>
</dbReference>
<evidence type="ECO:0000256" key="1">
    <source>
        <dbReference type="ARBA" id="ARBA00004115"/>
    </source>
</evidence>
<dbReference type="InterPro" id="IPR026895">
    <property type="entry name" value="EMC1"/>
</dbReference>
<dbReference type="Pfam" id="PF25293">
    <property type="entry name" value="Beta-prop_EMC1_N"/>
    <property type="match status" value="1"/>
</dbReference>
<evidence type="ECO:0000256" key="9">
    <source>
        <dbReference type="ARBA" id="ARBA00023136"/>
    </source>
</evidence>
<dbReference type="InterPro" id="IPR015943">
    <property type="entry name" value="WD40/YVTN_repeat-like_dom_sf"/>
</dbReference>
<dbReference type="Pfam" id="PF07774">
    <property type="entry name" value="EMC1_C"/>
    <property type="match status" value="1"/>
</dbReference>
<evidence type="ECO:0000256" key="2">
    <source>
        <dbReference type="ARBA" id="ARBA00007904"/>
    </source>
</evidence>
<dbReference type="InterPro" id="IPR058545">
    <property type="entry name" value="Beta-prop_EMC1_1st"/>
</dbReference>
<feature type="domain" description="EMC1 first beta-propeller" evidence="14">
    <location>
        <begin position="18"/>
        <end position="435"/>
    </location>
</feature>
<dbReference type="Gene3D" id="2.130.10.10">
    <property type="entry name" value="YVTN repeat-like/Quinoprotein amine dehydrogenase"/>
    <property type="match status" value="1"/>
</dbReference>
<protein>
    <recommendedName>
        <fullName evidence="4">ER membrane protein complex subunit 1</fullName>
    </recommendedName>
</protein>
<evidence type="ECO:0000256" key="3">
    <source>
        <dbReference type="ARBA" id="ARBA00011276"/>
    </source>
</evidence>
<keyword evidence="7" id="KW-0256">Endoplasmic reticulum</keyword>
<feature type="region of interest" description="Disordered" evidence="11">
    <location>
        <begin position="709"/>
        <end position="732"/>
    </location>
</feature>
<name>A0ABR3JC98_9AGAR</name>
<evidence type="ECO:0000259" key="13">
    <source>
        <dbReference type="Pfam" id="PF07774"/>
    </source>
</evidence>
<accession>A0ABR3JC98</accession>
<comment type="similarity">
    <text evidence="2">Belongs to the EMC1 family.</text>
</comment>
<dbReference type="PANTHER" id="PTHR21573:SF0">
    <property type="entry name" value="ER MEMBRANE PROTEIN COMPLEX SUBUNIT 1"/>
    <property type="match status" value="1"/>
</dbReference>
<comment type="subcellular location">
    <subcellularLocation>
        <location evidence="1">Endoplasmic reticulum membrane</location>
        <topology evidence="1">Single-pass type I membrane protein</topology>
    </subcellularLocation>
</comment>
<dbReference type="SUPFAM" id="SSF50998">
    <property type="entry name" value="Quinoprotein alcohol dehydrogenase-like"/>
    <property type="match status" value="1"/>
</dbReference>
<keyword evidence="9" id="KW-0472">Membrane</keyword>
<feature type="chain" id="PRO_5046342464" description="ER membrane protein complex subunit 1" evidence="12">
    <location>
        <begin position="18"/>
        <end position="1061"/>
    </location>
</feature>
<dbReference type="Proteomes" id="UP001556367">
    <property type="component" value="Unassembled WGS sequence"/>
</dbReference>
<evidence type="ECO:0000256" key="5">
    <source>
        <dbReference type="ARBA" id="ARBA00022692"/>
    </source>
</evidence>